<name>A0A937KAV7_9BACT</name>
<comment type="subcellular location">
    <subcellularLocation>
        <location evidence="1">Cell inner membrane</location>
        <topology evidence="1">Single-pass type II membrane protein</topology>
        <orientation evidence="1">Periplasmic side</orientation>
    </subcellularLocation>
</comment>
<dbReference type="InterPro" id="IPR027304">
    <property type="entry name" value="Trigger_fact/SurA_dom_sf"/>
</dbReference>
<dbReference type="PANTHER" id="PTHR47529">
    <property type="entry name" value="PEPTIDYL-PROLYL CIS-TRANS ISOMERASE D"/>
    <property type="match status" value="1"/>
</dbReference>
<dbReference type="Pfam" id="PF13623">
    <property type="entry name" value="SurA_N_2"/>
    <property type="match status" value="1"/>
</dbReference>
<evidence type="ECO:0000313" key="13">
    <source>
        <dbReference type="EMBL" id="MBL6445009.1"/>
    </source>
</evidence>
<dbReference type="PANTHER" id="PTHR47529:SF1">
    <property type="entry name" value="PERIPLASMIC CHAPERONE PPID"/>
    <property type="match status" value="1"/>
</dbReference>
<keyword evidence="2" id="KW-1003">Cell membrane</keyword>
<dbReference type="GO" id="GO:0005886">
    <property type="term" value="C:plasma membrane"/>
    <property type="evidence" value="ECO:0007669"/>
    <property type="project" value="UniProtKB-SubCell"/>
</dbReference>
<dbReference type="PROSITE" id="PS50198">
    <property type="entry name" value="PPIC_PPIASE_2"/>
    <property type="match status" value="2"/>
</dbReference>
<dbReference type="AlphaFoldDB" id="A0A937KAV7"/>
<dbReference type="RefSeq" id="WP_202854553.1">
    <property type="nucleotide sequence ID" value="NZ_JAEUGD010000003.1"/>
</dbReference>
<keyword evidence="4" id="KW-0812">Transmembrane</keyword>
<evidence type="ECO:0000256" key="5">
    <source>
        <dbReference type="ARBA" id="ARBA00022989"/>
    </source>
</evidence>
<evidence type="ECO:0000259" key="12">
    <source>
        <dbReference type="PROSITE" id="PS50198"/>
    </source>
</evidence>
<dbReference type="SUPFAM" id="SSF109998">
    <property type="entry name" value="Triger factor/SurA peptide-binding domain-like"/>
    <property type="match status" value="1"/>
</dbReference>
<feature type="domain" description="PpiC" evidence="12">
    <location>
        <begin position="543"/>
        <end position="648"/>
    </location>
</feature>
<organism evidence="13 14">
    <name type="scientific">Fulvivirga marina</name>
    <dbReference type="NCBI Taxonomy" id="2494733"/>
    <lineage>
        <taxon>Bacteria</taxon>
        <taxon>Pseudomonadati</taxon>
        <taxon>Bacteroidota</taxon>
        <taxon>Cytophagia</taxon>
        <taxon>Cytophagales</taxon>
        <taxon>Fulvivirgaceae</taxon>
        <taxon>Fulvivirga</taxon>
    </lineage>
</organism>
<evidence type="ECO:0000256" key="11">
    <source>
        <dbReference type="PROSITE-ProRule" id="PRU00278"/>
    </source>
</evidence>
<evidence type="ECO:0000256" key="3">
    <source>
        <dbReference type="ARBA" id="ARBA00022519"/>
    </source>
</evidence>
<keyword evidence="6" id="KW-0472">Membrane</keyword>
<keyword evidence="3" id="KW-0997">Cell inner membrane</keyword>
<dbReference type="Proteomes" id="UP000614216">
    <property type="component" value="Unassembled WGS sequence"/>
</dbReference>
<evidence type="ECO:0000256" key="1">
    <source>
        <dbReference type="ARBA" id="ARBA00004382"/>
    </source>
</evidence>
<evidence type="ECO:0000256" key="7">
    <source>
        <dbReference type="ARBA" id="ARBA00023186"/>
    </source>
</evidence>
<keyword evidence="14" id="KW-1185">Reference proteome</keyword>
<protein>
    <recommendedName>
        <fullName evidence="9">Periplasmic chaperone PpiD</fullName>
    </recommendedName>
    <alternativeName>
        <fullName evidence="10">Periplasmic folding chaperone</fullName>
    </alternativeName>
</protein>
<accession>A0A937KAV7</accession>
<evidence type="ECO:0000313" key="14">
    <source>
        <dbReference type="Proteomes" id="UP000614216"/>
    </source>
</evidence>
<dbReference type="Gene3D" id="3.10.50.40">
    <property type="match status" value="2"/>
</dbReference>
<evidence type="ECO:0000256" key="8">
    <source>
        <dbReference type="ARBA" id="ARBA00038408"/>
    </source>
</evidence>
<dbReference type="InterPro" id="IPR000297">
    <property type="entry name" value="PPIase_PpiC"/>
</dbReference>
<dbReference type="SUPFAM" id="SSF54534">
    <property type="entry name" value="FKBP-like"/>
    <property type="match status" value="1"/>
</dbReference>
<dbReference type="EMBL" id="JAEUGD010000003">
    <property type="protein sequence ID" value="MBL6445009.1"/>
    <property type="molecule type" value="Genomic_DNA"/>
</dbReference>
<reference evidence="13" key="1">
    <citation type="submission" date="2021-01" db="EMBL/GenBank/DDBJ databases">
        <title>Fulvivirga kasyanovii gen. nov., sp nov., a novel member of the phylum Bacteroidetes isolated from seawater in a mussel farm.</title>
        <authorList>
            <person name="Zhao L.-H."/>
            <person name="Wang Z.-J."/>
        </authorList>
    </citation>
    <scope>NUCLEOTIDE SEQUENCE</scope>
    <source>
        <strain evidence="13">29W222</strain>
    </source>
</reference>
<dbReference type="Pfam" id="PF13616">
    <property type="entry name" value="Rotamase_3"/>
    <property type="match status" value="1"/>
</dbReference>
<comment type="similarity">
    <text evidence="8">Belongs to the PpiD chaperone family.</text>
</comment>
<comment type="caution">
    <text evidence="13">The sequence shown here is derived from an EMBL/GenBank/DDBJ whole genome shotgun (WGS) entry which is preliminary data.</text>
</comment>
<dbReference type="InterPro" id="IPR046357">
    <property type="entry name" value="PPIase_dom_sf"/>
</dbReference>
<evidence type="ECO:0000256" key="10">
    <source>
        <dbReference type="ARBA" id="ARBA00042775"/>
    </source>
</evidence>
<proteinExistence type="inferred from homology"/>
<feature type="domain" description="PpiC" evidence="12">
    <location>
        <begin position="343"/>
        <end position="438"/>
    </location>
</feature>
<keyword evidence="11" id="KW-0697">Rotamase</keyword>
<gene>
    <name evidence="13" type="ORF">JMN32_01725</name>
</gene>
<evidence type="ECO:0000256" key="6">
    <source>
        <dbReference type="ARBA" id="ARBA00023136"/>
    </source>
</evidence>
<evidence type="ECO:0000256" key="2">
    <source>
        <dbReference type="ARBA" id="ARBA00022475"/>
    </source>
</evidence>
<keyword evidence="7" id="KW-0143">Chaperone</keyword>
<evidence type="ECO:0000256" key="9">
    <source>
        <dbReference type="ARBA" id="ARBA00040743"/>
    </source>
</evidence>
<dbReference type="InterPro" id="IPR052029">
    <property type="entry name" value="PpiD_chaperone"/>
</dbReference>
<evidence type="ECO:0000256" key="4">
    <source>
        <dbReference type="ARBA" id="ARBA00022692"/>
    </source>
</evidence>
<keyword evidence="5" id="KW-1133">Transmembrane helix</keyword>
<keyword evidence="11" id="KW-0413">Isomerase</keyword>
<dbReference type="GO" id="GO:0003755">
    <property type="term" value="F:peptidyl-prolyl cis-trans isomerase activity"/>
    <property type="evidence" value="ECO:0007669"/>
    <property type="project" value="UniProtKB-KW"/>
</dbReference>
<sequence length="695" mass="78276">MALINTLRNKMGKVVVAFVAVAIFAFILADLLGSGSGLFNNDNQVGEIAGEDISLQEFQNFVKEREGFYQLQYNRQPSESERPTIRQQAWELLITKYAFNKQYDEVGVEVTGDEVWDMMQGKNQDASVKGFFTNPETGEFDRQLFLNFLNNYENQAPVYQNYWFMIKSNLKPARERLKYENLLLSTGYVTSAEAQREYGAQTNVAEVKYLYVPYYAIGDSAVSVTESQLKDYYNEHKEEYKVEHTRSLKYVAFPITPSKADTSYVKEEMAELKKEFSTTERDSVYAGANTDATSFFNKYHIGTLPAQLKANAGNLSKGDIRGPYLTSNGYVIYKISEIFQDTISYAKASHILIKGDNDEAREEAQGILNEIKGGASFEAMAREHGTDATASRGGDLGWFQTGRMVEEFENAVFNATEAGLVNNLVKTEFGYHIIRVDEPKTNTAYKVASIERNIIAGDETRNEAFRKADLFSSNSSNLESFIQLAKEDTLNVMTADKLKKNDRRIGVLGEARQIIQWLFRDASKGDISEVFELDDQYAVAVMTDETEKGHQPLEEVKTEVTARVKNELKGEQIITKLKGLSGSLEQMASEYGSDANVYSSSDLKLNVNSLPNVGYDPQAVGRAFSLEKGQKTEPFASENGVLIIEMQNITNAPEVADYSAYKNQLQQNAKNRTSFGITEAIKEYAEIEDQRYKFY</sequence>